<keyword evidence="3" id="KW-1185">Reference proteome</keyword>
<dbReference type="GeneID" id="81457396"/>
<reference evidence="2" key="1">
    <citation type="submission" date="2022-12" db="EMBL/GenBank/DDBJ databases">
        <authorList>
            <person name="Petersen C."/>
        </authorList>
    </citation>
    <scope>NUCLEOTIDE SEQUENCE</scope>
    <source>
        <strain evidence="2">IBT 3081</strain>
    </source>
</reference>
<evidence type="ECO:0008006" key="4">
    <source>
        <dbReference type="Google" id="ProtNLM"/>
    </source>
</evidence>
<sequence>MPSPNEKPDITALLLKAITKESIFRLVDLLRDIIKHSPEGRKIASKWLLAAKDDAKSEPVPTAPVASGQSAKEESTEPTASIPMTSRFETCLYCLKKFDVTKNSATSCRYHVGPDMIDEEFFRDEIIAGVDVDNEECREAWPEKFSYTCCGRDLLEEVCQVGWHKVAKRPSKRVIPEEVRWG</sequence>
<reference evidence="2" key="2">
    <citation type="journal article" date="2023" name="IMA Fungus">
        <title>Comparative genomic study of the Penicillium genus elucidates a diverse pangenome and 15 lateral gene transfer events.</title>
        <authorList>
            <person name="Petersen C."/>
            <person name="Sorensen T."/>
            <person name="Nielsen M.R."/>
            <person name="Sondergaard T.E."/>
            <person name="Sorensen J.L."/>
            <person name="Fitzpatrick D.A."/>
            <person name="Frisvad J.C."/>
            <person name="Nielsen K.L."/>
        </authorList>
    </citation>
    <scope>NUCLEOTIDE SEQUENCE</scope>
    <source>
        <strain evidence="2">IBT 3081</strain>
    </source>
</reference>
<gene>
    <name evidence="2" type="ORF">N7517_000483</name>
</gene>
<accession>A0A9W9VHY6</accession>
<organism evidence="2 3">
    <name type="scientific">Penicillium concentricum</name>
    <dbReference type="NCBI Taxonomy" id="293559"/>
    <lineage>
        <taxon>Eukaryota</taxon>
        <taxon>Fungi</taxon>
        <taxon>Dikarya</taxon>
        <taxon>Ascomycota</taxon>
        <taxon>Pezizomycotina</taxon>
        <taxon>Eurotiomycetes</taxon>
        <taxon>Eurotiomycetidae</taxon>
        <taxon>Eurotiales</taxon>
        <taxon>Aspergillaceae</taxon>
        <taxon>Penicillium</taxon>
    </lineage>
</organism>
<proteinExistence type="predicted"/>
<comment type="caution">
    <text evidence="2">The sequence shown here is derived from an EMBL/GenBank/DDBJ whole genome shotgun (WGS) entry which is preliminary data.</text>
</comment>
<dbReference type="RefSeq" id="XP_056582348.1">
    <property type="nucleotide sequence ID" value="XM_056718213.1"/>
</dbReference>
<evidence type="ECO:0000256" key="1">
    <source>
        <dbReference type="SAM" id="MobiDB-lite"/>
    </source>
</evidence>
<evidence type="ECO:0000313" key="2">
    <source>
        <dbReference type="EMBL" id="KAJ5382572.1"/>
    </source>
</evidence>
<dbReference type="PANTHER" id="PTHR38167">
    <property type="entry name" value="C2H2-TYPE DOMAIN-CONTAINING PROTEIN"/>
    <property type="match status" value="1"/>
</dbReference>
<dbReference type="OrthoDB" id="5422613at2759"/>
<feature type="region of interest" description="Disordered" evidence="1">
    <location>
        <begin position="57"/>
        <end position="80"/>
    </location>
</feature>
<dbReference type="PANTHER" id="PTHR38167:SF1">
    <property type="entry name" value="C2H2-TYPE DOMAIN-CONTAINING PROTEIN"/>
    <property type="match status" value="1"/>
</dbReference>
<protein>
    <recommendedName>
        <fullName evidence="4">C2H2-type domain-containing protein</fullName>
    </recommendedName>
</protein>
<dbReference type="AlphaFoldDB" id="A0A9W9VHY6"/>
<evidence type="ECO:0000313" key="3">
    <source>
        <dbReference type="Proteomes" id="UP001147752"/>
    </source>
</evidence>
<dbReference type="Proteomes" id="UP001147752">
    <property type="component" value="Unassembled WGS sequence"/>
</dbReference>
<dbReference type="EMBL" id="JAPZBT010000001">
    <property type="protein sequence ID" value="KAJ5382572.1"/>
    <property type="molecule type" value="Genomic_DNA"/>
</dbReference>
<name>A0A9W9VHY6_9EURO</name>